<keyword evidence="3 5" id="KW-0808">Transferase</keyword>
<comment type="similarity">
    <text evidence="1">Belongs to the glycosyltransferase 2 family.</text>
</comment>
<dbReference type="GO" id="GO:0016740">
    <property type="term" value="F:transferase activity"/>
    <property type="evidence" value="ECO:0007669"/>
    <property type="project" value="UniProtKB-KW"/>
</dbReference>
<organism evidence="5 6">
    <name type="scientific">Candidatus Rhabdochlamydia oedothoracis</name>
    <dbReference type="NCBI Taxonomy" id="2720720"/>
    <lineage>
        <taxon>Bacteria</taxon>
        <taxon>Pseudomonadati</taxon>
        <taxon>Chlamydiota</taxon>
        <taxon>Chlamydiia</taxon>
        <taxon>Parachlamydiales</taxon>
        <taxon>Candidatus Rhabdochlamydiaceae</taxon>
        <taxon>Candidatus Rhabdochlamydia</taxon>
    </lineage>
</organism>
<evidence type="ECO:0000313" key="5">
    <source>
        <dbReference type="EMBL" id="QYF47972.1"/>
    </source>
</evidence>
<proteinExistence type="inferred from homology"/>
<gene>
    <name evidence="5" type="ORF">RHABOEDO_000045</name>
</gene>
<evidence type="ECO:0000259" key="4">
    <source>
        <dbReference type="Pfam" id="PF00535"/>
    </source>
</evidence>
<dbReference type="InterPro" id="IPR029044">
    <property type="entry name" value="Nucleotide-diphossugar_trans"/>
</dbReference>
<evidence type="ECO:0000313" key="6">
    <source>
        <dbReference type="Proteomes" id="UP000826014"/>
    </source>
</evidence>
<dbReference type="InterPro" id="IPR001173">
    <property type="entry name" value="Glyco_trans_2-like"/>
</dbReference>
<evidence type="ECO:0000256" key="1">
    <source>
        <dbReference type="ARBA" id="ARBA00006739"/>
    </source>
</evidence>
<keyword evidence="2" id="KW-0328">Glycosyltransferase</keyword>
<evidence type="ECO:0000256" key="2">
    <source>
        <dbReference type="ARBA" id="ARBA00022676"/>
    </source>
</evidence>
<accession>A0ABX8UYC5</accession>
<protein>
    <submittedName>
        <fullName evidence="5">Glycosyl transferase family 2</fullName>
    </submittedName>
</protein>
<keyword evidence="6" id="KW-1185">Reference proteome</keyword>
<sequence length="311" mass="35813">MSSKVGVVILHYGSVSNTIECLQSVFALDYPLFEIIVVDNSLHPADRTALKELFPGVTLLSTLENLGYAEGNNQGIAYAIKHDCAYVLLLNNDTVIAKDLLIHFVQTAQTHPNVGCLGAKIFYYDEPITLWHAGGFLHSKTLRLYHKGYKEIDLANEYNHITEIEYACGCAIFVTKEVIETVGTLSKEFFLIWEEVDWCWRIRKAGYSCLFVPQAKVWHKISCGFQGGNRGSLWHYFYSRNRLIFLNQHLSKKQKRAFYCFQFPKELFSLFFYAFHPRITKTTRLLHRAALTGIFDYYRGLLGPCPHKNFR</sequence>
<name>A0ABX8UYC5_9BACT</name>
<dbReference type="Gene3D" id="3.90.550.10">
    <property type="entry name" value="Spore Coat Polysaccharide Biosynthesis Protein SpsA, Chain A"/>
    <property type="match status" value="1"/>
</dbReference>
<dbReference type="PANTHER" id="PTHR43179:SF12">
    <property type="entry name" value="GALACTOFURANOSYLTRANSFERASE GLFT2"/>
    <property type="match status" value="1"/>
</dbReference>
<dbReference type="CDD" id="cd04186">
    <property type="entry name" value="GT_2_like_c"/>
    <property type="match status" value="1"/>
</dbReference>
<dbReference type="Pfam" id="PF00535">
    <property type="entry name" value="Glycos_transf_2"/>
    <property type="match status" value="1"/>
</dbReference>
<dbReference type="Proteomes" id="UP000826014">
    <property type="component" value="Chromosome"/>
</dbReference>
<dbReference type="SUPFAM" id="SSF53448">
    <property type="entry name" value="Nucleotide-diphospho-sugar transferases"/>
    <property type="match status" value="1"/>
</dbReference>
<dbReference type="PANTHER" id="PTHR43179">
    <property type="entry name" value="RHAMNOSYLTRANSFERASE WBBL"/>
    <property type="match status" value="1"/>
</dbReference>
<feature type="domain" description="Glycosyltransferase 2-like" evidence="4">
    <location>
        <begin position="7"/>
        <end position="150"/>
    </location>
</feature>
<dbReference type="RefSeq" id="WP_215216728.1">
    <property type="nucleotide sequence ID" value="NZ_CP075587.1"/>
</dbReference>
<dbReference type="EMBL" id="CP075587">
    <property type="protein sequence ID" value="QYF47972.1"/>
    <property type="molecule type" value="Genomic_DNA"/>
</dbReference>
<reference evidence="5 6" key="1">
    <citation type="journal article" date="2022" name="bioRxiv">
        <title>Ecology and evolution of chlamydial symbionts of arthropods.</title>
        <authorList>
            <person name="Halter T."/>
            <person name="Koestlbacher S."/>
            <person name="Collingro A."/>
            <person name="Sixt B.S."/>
            <person name="Toenshoff E.R."/>
            <person name="Hendrickx F."/>
            <person name="Kostanjsek R."/>
            <person name="Horn M."/>
        </authorList>
    </citation>
    <scope>NUCLEOTIDE SEQUENCE [LARGE SCALE GENOMIC DNA]</scope>
    <source>
        <strain evidence="5">W744xW776</strain>
    </source>
</reference>
<evidence type="ECO:0000256" key="3">
    <source>
        <dbReference type="ARBA" id="ARBA00022679"/>
    </source>
</evidence>